<dbReference type="InterPro" id="IPR041492">
    <property type="entry name" value="HAD_2"/>
</dbReference>
<dbReference type="Pfam" id="PF13419">
    <property type="entry name" value="HAD_2"/>
    <property type="match status" value="1"/>
</dbReference>
<dbReference type="RefSeq" id="WP_135658904.1">
    <property type="nucleotide sequence ID" value="NZ_SRMQ01000004.1"/>
</dbReference>
<dbReference type="EMBL" id="SRMQ01000004">
    <property type="protein sequence ID" value="TGJ76670.1"/>
    <property type="molecule type" value="Genomic_DNA"/>
</dbReference>
<dbReference type="InterPro" id="IPR023198">
    <property type="entry name" value="PGP-like_dom2"/>
</dbReference>
<dbReference type="GO" id="GO:0008253">
    <property type="term" value="F:5'-nucleotidase activity"/>
    <property type="evidence" value="ECO:0007669"/>
    <property type="project" value="UniProtKB-EC"/>
</dbReference>
<reference evidence="1 2" key="1">
    <citation type="submission" date="2019-04" db="EMBL/GenBank/DDBJ databases">
        <authorList>
            <person name="Poehlein A."/>
            <person name="Bengelsdorf F.R."/>
            <person name="Duerre P."/>
            <person name="Daniel R."/>
        </authorList>
    </citation>
    <scope>NUCLEOTIDE SEQUENCE [LARGE SCALE GENOMIC DNA]</scope>
    <source>
        <strain evidence="1 2">BS-1</strain>
    </source>
</reference>
<comment type="caution">
    <text evidence="1">The sequence shown here is derived from an EMBL/GenBank/DDBJ whole genome shotgun (WGS) entry which is preliminary data.</text>
</comment>
<protein>
    <submittedName>
        <fullName evidence="1">5'-nucleotidase</fullName>
        <ecNumber evidence="1">3.1.3.5</ecNumber>
    </submittedName>
</protein>
<dbReference type="PANTHER" id="PTHR43434:SF20">
    <property type="entry name" value="5'-NUCLEOTIDASE"/>
    <property type="match status" value="1"/>
</dbReference>
<dbReference type="Gene3D" id="1.10.150.240">
    <property type="entry name" value="Putative phosphatase, domain 2"/>
    <property type="match status" value="1"/>
</dbReference>
<dbReference type="GO" id="GO:0005829">
    <property type="term" value="C:cytosol"/>
    <property type="evidence" value="ECO:0007669"/>
    <property type="project" value="TreeGrafter"/>
</dbReference>
<accession>A0A4Z0YCI9</accession>
<dbReference type="Gene3D" id="3.40.50.1000">
    <property type="entry name" value="HAD superfamily/HAD-like"/>
    <property type="match status" value="1"/>
</dbReference>
<dbReference type="AlphaFoldDB" id="A0A4Z0YCI9"/>
<dbReference type="Proteomes" id="UP000297714">
    <property type="component" value="Unassembled WGS sequence"/>
</dbReference>
<gene>
    <name evidence="1" type="ORF">CAGA_12130</name>
</gene>
<dbReference type="SFLD" id="SFLDS00003">
    <property type="entry name" value="Haloacid_Dehalogenase"/>
    <property type="match status" value="1"/>
</dbReference>
<evidence type="ECO:0000313" key="1">
    <source>
        <dbReference type="EMBL" id="TGJ76670.1"/>
    </source>
</evidence>
<dbReference type="GO" id="GO:0004713">
    <property type="term" value="F:protein tyrosine kinase activity"/>
    <property type="evidence" value="ECO:0007669"/>
    <property type="project" value="TreeGrafter"/>
</dbReference>
<dbReference type="FunFam" id="3.40.50.1000:FF:000022">
    <property type="entry name" value="Phosphoglycolate phosphatase"/>
    <property type="match status" value="1"/>
</dbReference>
<sequence>MKPAYDLILFDLDGTLTDSEPGITSCVKYSLEKMGLPVPSHQVLRKFIGPPLYYGYVKFCGMTPEQAEKASVYYREVYHTTGAFQNTPYPGIMELLEELKSAGATMAVATSKPDPIAYRVLDYFKLSPYFSYIACPNESEHSGEKYVLLESCLKHCGVKAENAVMIGDTHFDIEGAQRAGTHFIGVLYGFGTKEEMEEKGGRVFAHNLAELKELLLIPD</sequence>
<keyword evidence="1" id="KW-0378">Hydrolase</keyword>
<dbReference type="EC" id="3.1.3.5" evidence="1"/>
<dbReference type="InterPro" id="IPR023214">
    <property type="entry name" value="HAD_sf"/>
</dbReference>
<dbReference type="InterPro" id="IPR036412">
    <property type="entry name" value="HAD-like_sf"/>
</dbReference>
<proteinExistence type="predicted"/>
<evidence type="ECO:0000313" key="2">
    <source>
        <dbReference type="Proteomes" id="UP000297714"/>
    </source>
</evidence>
<name>A0A4Z0YCI9_9FIRM</name>
<dbReference type="OrthoDB" id="9792518at2"/>
<dbReference type="SUPFAM" id="SSF56784">
    <property type="entry name" value="HAD-like"/>
    <property type="match status" value="1"/>
</dbReference>
<organism evidence="1 2">
    <name type="scientific">Caproiciproducens galactitolivorans</name>
    <dbReference type="NCBI Taxonomy" id="642589"/>
    <lineage>
        <taxon>Bacteria</taxon>
        <taxon>Bacillati</taxon>
        <taxon>Bacillota</taxon>
        <taxon>Clostridia</taxon>
        <taxon>Eubacteriales</taxon>
        <taxon>Acutalibacteraceae</taxon>
        <taxon>Caproiciproducens</taxon>
    </lineage>
</organism>
<dbReference type="SFLD" id="SFLDG01129">
    <property type="entry name" value="C1.5:_HAD__Beta-PGM__Phosphata"/>
    <property type="match status" value="1"/>
</dbReference>
<dbReference type="PANTHER" id="PTHR43434">
    <property type="entry name" value="PHOSPHOGLYCOLATE PHOSPHATASE"/>
    <property type="match status" value="1"/>
</dbReference>
<keyword evidence="2" id="KW-1185">Reference proteome</keyword>
<dbReference type="InterPro" id="IPR050155">
    <property type="entry name" value="HAD-like_hydrolase_sf"/>
</dbReference>